<dbReference type="Proteomes" id="UP000703661">
    <property type="component" value="Unassembled WGS sequence"/>
</dbReference>
<dbReference type="AlphaFoldDB" id="A0A9P6SSM8"/>
<feature type="non-terminal residue" evidence="1">
    <location>
        <position position="139"/>
    </location>
</feature>
<sequence length="139" mass="15934">MALQELGALQDYRIRMLFEQLIVNLPRKEQEEQSEETLVANIVAPILRTFLNHVDDDIFTHFPNTESNTQRKQGLKADKPDFKVVIGDKEASFGEVTGRTQRSNKAKNGWDIYRLVRFGKSVLDEGAPMVPLVQIIYDE</sequence>
<protein>
    <submittedName>
        <fullName evidence="1">Uncharacterized protein</fullName>
    </submittedName>
</protein>
<accession>A0A9P6SSM8</accession>
<comment type="caution">
    <text evidence="1">The sequence shown here is derived from an EMBL/GenBank/DDBJ whole genome shotgun (WGS) entry which is preliminary data.</text>
</comment>
<gene>
    <name evidence="1" type="ORF">BGZ80_007243</name>
</gene>
<name>A0A9P6SSM8_9FUNG</name>
<evidence type="ECO:0000313" key="1">
    <source>
        <dbReference type="EMBL" id="KAF9996441.1"/>
    </source>
</evidence>
<reference evidence="1" key="1">
    <citation type="journal article" date="2020" name="Fungal Divers.">
        <title>Resolving the Mortierellaceae phylogeny through synthesis of multi-gene phylogenetics and phylogenomics.</title>
        <authorList>
            <person name="Vandepol N."/>
            <person name="Liber J."/>
            <person name="Desiro A."/>
            <person name="Na H."/>
            <person name="Kennedy M."/>
            <person name="Barry K."/>
            <person name="Grigoriev I.V."/>
            <person name="Miller A.N."/>
            <person name="O'Donnell K."/>
            <person name="Stajich J.E."/>
            <person name="Bonito G."/>
        </authorList>
    </citation>
    <scope>NUCLEOTIDE SEQUENCE</scope>
    <source>
        <strain evidence="1">NRRL 2769</strain>
    </source>
</reference>
<evidence type="ECO:0000313" key="2">
    <source>
        <dbReference type="Proteomes" id="UP000703661"/>
    </source>
</evidence>
<organism evidence="1 2">
    <name type="scientific">Entomortierella chlamydospora</name>
    <dbReference type="NCBI Taxonomy" id="101097"/>
    <lineage>
        <taxon>Eukaryota</taxon>
        <taxon>Fungi</taxon>
        <taxon>Fungi incertae sedis</taxon>
        <taxon>Mucoromycota</taxon>
        <taxon>Mortierellomycotina</taxon>
        <taxon>Mortierellomycetes</taxon>
        <taxon>Mortierellales</taxon>
        <taxon>Mortierellaceae</taxon>
        <taxon>Entomortierella</taxon>
    </lineage>
</organism>
<proteinExistence type="predicted"/>
<keyword evidence="2" id="KW-1185">Reference proteome</keyword>
<dbReference type="EMBL" id="JAAAID010003677">
    <property type="protein sequence ID" value="KAF9996441.1"/>
    <property type="molecule type" value="Genomic_DNA"/>
</dbReference>